<keyword evidence="1" id="KW-0732">Signal</keyword>
<organism evidence="2 3">
    <name type="scientific">Mesorhizobium hungaricum</name>
    <dbReference type="NCBI Taxonomy" id="1566387"/>
    <lineage>
        <taxon>Bacteria</taxon>
        <taxon>Pseudomonadati</taxon>
        <taxon>Pseudomonadota</taxon>
        <taxon>Alphaproteobacteria</taxon>
        <taxon>Hyphomicrobiales</taxon>
        <taxon>Phyllobacteriaceae</taxon>
        <taxon>Mesorhizobium</taxon>
    </lineage>
</organism>
<dbReference type="PIRSF" id="PIRSF010521">
    <property type="entry name" value="DUF922_bac"/>
    <property type="match status" value="1"/>
</dbReference>
<reference evidence="2 3" key="1">
    <citation type="submission" date="2016-08" db="EMBL/GenBank/DDBJ databases">
        <title>Whole genome sequence of Mesorhizobium sp. strain UASWS1009 isolated from industrial sewage.</title>
        <authorList>
            <person name="Crovadore J."/>
            <person name="Calmin G."/>
            <person name="Chablais R."/>
            <person name="Cochard B."/>
            <person name="Lefort F."/>
        </authorList>
    </citation>
    <scope>NUCLEOTIDE SEQUENCE [LARGE SCALE GENOMIC DNA]</scope>
    <source>
        <strain evidence="2 3">UASWS1009</strain>
    </source>
</reference>
<proteinExistence type="predicted"/>
<protein>
    <submittedName>
        <fullName evidence="2">Peptidase</fullName>
    </submittedName>
</protein>
<name>A0A1C2DK66_9HYPH</name>
<evidence type="ECO:0000313" key="3">
    <source>
        <dbReference type="Proteomes" id="UP000094412"/>
    </source>
</evidence>
<dbReference type="InterPro" id="IPR010321">
    <property type="entry name" value="DUF922"/>
</dbReference>
<accession>A0A1C2DK66</accession>
<feature type="signal peptide" evidence="1">
    <location>
        <begin position="1"/>
        <end position="25"/>
    </location>
</feature>
<dbReference type="AlphaFoldDB" id="A0A1C2DK66"/>
<evidence type="ECO:0000256" key="1">
    <source>
        <dbReference type="SAM" id="SignalP"/>
    </source>
</evidence>
<sequence length="202" mass="21539">MILKNGLVLLTATAGFVLAASSAQAGGRTIEQEKPYAITGASGAELYSSIGQNGPAVGSSGRRVIAHTFFTLTWSRNYVPQGGGCTLVSATPKLTITYTLPKPANALAPAVQKRWDVFIDGIRRHEKVHGDHMKAMLKRIEATTIGVSVPNDPGCQKIRKQIQTPLSEASLAQRQESSEFDRVEMGPGGNIQRLVLGLVNGD</sequence>
<evidence type="ECO:0000313" key="2">
    <source>
        <dbReference type="EMBL" id="OCX15148.1"/>
    </source>
</evidence>
<dbReference type="RefSeq" id="WP_051504854.1">
    <property type="nucleotide sequence ID" value="NZ_MDEO01000035.1"/>
</dbReference>
<keyword evidence="3" id="KW-1185">Reference proteome</keyword>
<dbReference type="EMBL" id="MDEO01000035">
    <property type="protein sequence ID" value="OCX15148.1"/>
    <property type="molecule type" value="Genomic_DNA"/>
</dbReference>
<dbReference type="OrthoDB" id="7906163at2"/>
<feature type="chain" id="PRO_5008659487" evidence="1">
    <location>
        <begin position="26"/>
        <end position="202"/>
    </location>
</feature>
<comment type="caution">
    <text evidence="2">The sequence shown here is derived from an EMBL/GenBank/DDBJ whole genome shotgun (WGS) entry which is preliminary data.</text>
</comment>
<gene>
    <name evidence="2" type="ORF">QV13_20080</name>
</gene>
<dbReference type="Proteomes" id="UP000094412">
    <property type="component" value="Unassembled WGS sequence"/>
</dbReference>
<dbReference type="Pfam" id="PF06037">
    <property type="entry name" value="DUF922"/>
    <property type="match status" value="1"/>
</dbReference>